<reference evidence="2" key="1">
    <citation type="submission" date="2020-10" db="EMBL/GenBank/DDBJ databases">
        <authorList>
            <person name="Castelo-Branco R."/>
            <person name="Eusebio N."/>
            <person name="Adriana R."/>
            <person name="Vieira A."/>
            <person name="Brugerolle De Fraissinette N."/>
            <person name="Rezende De Castro R."/>
            <person name="Schneider M.P."/>
            <person name="Vasconcelos V."/>
            <person name="Leao P.N."/>
        </authorList>
    </citation>
    <scope>NUCLEOTIDE SEQUENCE</scope>
    <source>
        <strain evidence="2">LEGE 07157</strain>
    </source>
</reference>
<organism evidence="2 3">
    <name type="scientific">Lusitaniella coriacea LEGE 07157</name>
    <dbReference type="NCBI Taxonomy" id="945747"/>
    <lineage>
        <taxon>Bacteria</taxon>
        <taxon>Bacillati</taxon>
        <taxon>Cyanobacteriota</taxon>
        <taxon>Cyanophyceae</taxon>
        <taxon>Spirulinales</taxon>
        <taxon>Lusitaniellaceae</taxon>
        <taxon>Lusitaniella</taxon>
    </lineage>
</organism>
<comment type="caution">
    <text evidence="2">The sequence shown here is derived from an EMBL/GenBank/DDBJ whole genome shotgun (WGS) entry which is preliminary data.</text>
</comment>
<accession>A0A8J7J8A1</accession>
<feature type="coiled-coil region" evidence="1">
    <location>
        <begin position="13"/>
        <end position="40"/>
    </location>
</feature>
<evidence type="ECO:0000313" key="3">
    <source>
        <dbReference type="Proteomes" id="UP000654482"/>
    </source>
</evidence>
<keyword evidence="1" id="KW-0175">Coiled coil</keyword>
<gene>
    <name evidence="2" type="ORF">IQ249_09180</name>
</gene>
<dbReference type="Proteomes" id="UP000654482">
    <property type="component" value="Unassembled WGS sequence"/>
</dbReference>
<dbReference type="AlphaFoldDB" id="A0A8J7J8A1"/>
<evidence type="ECO:0000313" key="2">
    <source>
        <dbReference type="EMBL" id="MBE9116065.1"/>
    </source>
</evidence>
<sequence length="149" mass="17173">MFKYFDSASKMTLQEAIQELRALEAQKNDISAQMSDEMRKIFESHDAVHVLFACGTTIEDEIAAHVWMVFGTTAKLSEMHHAVANREHRTVLSGIGHFKLLNIWIGCLPRIFTILAKCLRMKKRFPLEELSRLKELSLCDLRYEYGIVV</sequence>
<keyword evidence="3" id="KW-1185">Reference proteome</keyword>
<evidence type="ECO:0000256" key="1">
    <source>
        <dbReference type="SAM" id="Coils"/>
    </source>
</evidence>
<proteinExistence type="predicted"/>
<protein>
    <submittedName>
        <fullName evidence="2">Uncharacterized protein</fullName>
    </submittedName>
</protein>
<dbReference type="EMBL" id="JADEWZ010000011">
    <property type="protein sequence ID" value="MBE9116065.1"/>
    <property type="molecule type" value="Genomic_DNA"/>
</dbReference>
<name>A0A8J7J8A1_9CYAN</name>